<dbReference type="NCBIfam" id="TIGR00408">
    <property type="entry name" value="proS_fam_I"/>
    <property type="match status" value="1"/>
</dbReference>
<dbReference type="GO" id="GO:0004827">
    <property type="term" value="F:proline-tRNA ligase activity"/>
    <property type="evidence" value="ECO:0007669"/>
    <property type="project" value="UniProtKB-EC"/>
</dbReference>
<dbReference type="PRINTS" id="PR01046">
    <property type="entry name" value="TRNASYNTHPRO"/>
</dbReference>
<dbReference type="SUPFAM" id="SSF64586">
    <property type="entry name" value="C-terminal domain of ProRS"/>
    <property type="match status" value="1"/>
</dbReference>
<dbReference type="InterPro" id="IPR004499">
    <property type="entry name" value="Pro-tRNA-ligase_IIa_arc-type"/>
</dbReference>
<dbReference type="Gene3D" id="3.30.110.30">
    <property type="entry name" value="C-terminal domain of ProRS"/>
    <property type="match status" value="1"/>
</dbReference>
<dbReference type="EC" id="6.1.1.15" evidence="8"/>
<dbReference type="Gene3D" id="3.40.50.800">
    <property type="entry name" value="Anticodon-binding domain"/>
    <property type="match status" value="1"/>
</dbReference>
<evidence type="ECO:0000259" key="9">
    <source>
        <dbReference type="PROSITE" id="PS50862"/>
    </source>
</evidence>
<gene>
    <name evidence="8 10" type="primary">proS</name>
    <name evidence="10" type="ORF">WI372_06305</name>
</gene>
<dbReference type="Gene3D" id="3.30.930.10">
    <property type="entry name" value="Bira Bifunctional Protein, Domain 2"/>
    <property type="match status" value="1"/>
</dbReference>
<evidence type="ECO:0000256" key="3">
    <source>
        <dbReference type="ARBA" id="ARBA00022741"/>
    </source>
</evidence>
<dbReference type="Pfam" id="PF09180">
    <property type="entry name" value="ProRS-C_1"/>
    <property type="match status" value="1"/>
</dbReference>
<organism evidence="10 11">
    <name type="scientific">Gaopeijia maritima</name>
    <dbReference type="NCBI Taxonomy" id="3119007"/>
    <lineage>
        <taxon>Bacteria</taxon>
        <taxon>Pseudomonadati</taxon>
        <taxon>Gemmatimonadota</taxon>
        <taxon>Longimicrobiia</taxon>
        <taxon>Gaopeijiales</taxon>
        <taxon>Gaopeijiaceae</taxon>
        <taxon>Gaopeijia</taxon>
    </lineage>
</organism>
<keyword evidence="11" id="KW-1185">Reference proteome</keyword>
<dbReference type="SMART" id="SM00946">
    <property type="entry name" value="ProRS-C_1"/>
    <property type="match status" value="1"/>
</dbReference>
<keyword evidence="3 8" id="KW-0547">Nucleotide-binding</keyword>
<protein>
    <recommendedName>
        <fullName evidence="8">Proline--tRNA ligase</fullName>
        <ecNumber evidence="8">6.1.1.15</ecNumber>
    </recommendedName>
    <alternativeName>
        <fullName evidence="8">Prolyl-tRNA synthetase</fullName>
        <shortName evidence="8">ProRS</shortName>
    </alternativeName>
</protein>
<dbReference type="SUPFAM" id="SSF52954">
    <property type="entry name" value="Class II aaRS ABD-related"/>
    <property type="match status" value="1"/>
</dbReference>
<dbReference type="HAMAP" id="MF_01571">
    <property type="entry name" value="Pro_tRNA_synth_type3"/>
    <property type="match status" value="1"/>
</dbReference>
<comment type="function">
    <text evidence="8">Catalyzes the attachment of proline to tRNA(Pro) in a two-step reaction: proline is first activated by ATP to form Pro-AMP and then transferred to the acceptor end of tRNA(Pro).</text>
</comment>
<evidence type="ECO:0000313" key="10">
    <source>
        <dbReference type="EMBL" id="MEK9500582.1"/>
    </source>
</evidence>
<dbReference type="PANTHER" id="PTHR43382">
    <property type="entry name" value="PROLYL-TRNA SYNTHETASE"/>
    <property type="match status" value="1"/>
</dbReference>
<evidence type="ECO:0000313" key="11">
    <source>
        <dbReference type="Proteomes" id="UP001484239"/>
    </source>
</evidence>
<evidence type="ECO:0000256" key="7">
    <source>
        <dbReference type="ARBA" id="ARBA00047671"/>
    </source>
</evidence>
<dbReference type="InterPro" id="IPR002314">
    <property type="entry name" value="aa-tRNA-synt_IIb"/>
</dbReference>
<dbReference type="InterPro" id="IPR016061">
    <property type="entry name" value="Pro-tRNA_ligase_II_C"/>
</dbReference>
<keyword evidence="4 8" id="KW-0067">ATP-binding</keyword>
<dbReference type="Pfam" id="PF00587">
    <property type="entry name" value="tRNA-synt_2b"/>
    <property type="match status" value="1"/>
</dbReference>
<comment type="subcellular location">
    <subcellularLocation>
        <location evidence="8">Cytoplasm</location>
    </subcellularLocation>
</comment>
<dbReference type="RefSeq" id="WP_405286497.1">
    <property type="nucleotide sequence ID" value="NZ_JBBHLI010000002.1"/>
</dbReference>
<evidence type="ECO:0000256" key="8">
    <source>
        <dbReference type="HAMAP-Rule" id="MF_01571"/>
    </source>
</evidence>
<keyword evidence="1 8" id="KW-0963">Cytoplasm</keyword>
<evidence type="ECO:0000256" key="6">
    <source>
        <dbReference type="ARBA" id="ARBA00023146"/>
    </source>
</evidence>
<dbReference type="PANTHER" id="PTHR43382:SF2">
    <property type="entry name" value="BIFUNCTIONAL GLUTAMATE_PROLINE--TRNA LIGASE"/>
    <property type="match status" value="1"/>
</dbReference>
<comment type="domain">
    <text evidence="8">Consists of three domains: the N-terminal catalytic domain, the anticodon-binding domain and the C-terminal extension.</text>
</comment>
<dbReference type="InterPro" id="IPR002316">
    <property type="entry name" value="Pro-tRNA-ligase_IIa"/>
</dbReference>
<proteinExistence type="inferred from homology"/>
<evidence type="ECO:0000256" key="4">
    <source>
        <dbReference type="ARBA" id="ARBA00022840"/>
    </source>
</evidence>
<dbReference type="Pfam" id="PF03129">
    <property type="entry name" value="HGTP_anticodon"/>
    <property type="match status" value="1"/>
</dbReference>
<name>A0ABU9E790_9BACT</name>
<accession>A0ABU9E790</accession>
<dbReference type="CDD" id="cd00778">
    <property type="entry name" value="ProRS_core_arch_euk"/>
    <property type="match status" value="1"/>
</dbReference>
<comment type="catalytic activity">
    <reaction evidence="7 8">
        <text>tRNA(Pro) + L-proline + ATP = L-prolyl-tRNA(Pro) + AMP + diphosphate</text>
        <dbReference type="Rhea" id="RHEA:14305"/>
        <dbReference type="Rhea" id="RHEA-COMP:9700"/>
        <dbReference type="Rhea" id="RHEA-COMP:9702"/>
        <dbReference type="ChEBI" id="CHEBI:30616"/>
        <dbReference type="ChEBI" id="CHEBI:33019"/>
        <dbReference type="ChEBI" id="CHEBI:60039"/>
        <dbReference type="ChEBI" id="CHEBI:78442"/>
        <dbReference type="ChEBI" id="CHEBI:78532"/>
        <dbReference type="ChEBI" id="CHEBI:456215"/>
        <dbReference type="EC" id="6.1.1.15"/>
    </reaction>
</comment>
<dbReference type="InterPro" id="IPR036621">
    <property type="entry name" value="Anticodon-bd_dom_sf"/>
</dbReference>
<comment type="caution">
    <text evidence="10">The sequence shown here is derived from an EMBL/GenBank/DDBJ whole genome shotgun (WGS) entry which is preliminary data.</text>
</comment>
<reference evidence="10 11" key="1">
    <citation type="submission" date="2024-02" db="EMBL/GenBank/DDBJ databases">
        <title>A novel Gemmatimonadota bacterium.</title>
        <authorList>
            <person name="Du Z.-J."/>
            <person name="Ye Y.-Q."/>
        </authorList>
    </citation>
    <scope>NUCLEOTIDE SEQUENCE [LARGE SCALE GENOMIC DNA]</scope>
    <source>
        <strain evidence="10 11">DH-20</strain>
    </source>
</reference>
<dbReference type="InterPro" id="IPR006195">
    <property type="entry name" value="aa-tRNA-synth_II"/>
</dbReference>
<comment type="similarity">
    <text evidence="8">Belongs to the class-II aminoacyl-tRNA synthetase family. ProS type 3 subfamily.</text>
</comment>
<sequence length="487" mass="55173">MADDRKLTPRGEDFAAWYNELVQRAELADYSPVRGSMVIRPWGYGIWERMQRALDDMFKATGHENAYFPLLIPMSFIEKEKEHVAGFKPELAVVTHAGGKELEEPLVIRPTSETVILEMFGKWVQSYRDLPLLINQWANVMRWELRPRLFLRTAEFLWQEGHTAHATAEEAEEETLRMLGVYRDFMENWIGMPPITGLKSDSEKFAGAVRTYTCEAMMQDNKALQAGTSHFLGQNFSRAADFTFQSEHGTEEYAWSTSWGVSTRLVGGMVMTHGDDDGLIVPPRLAPVQVVVIPIYRTDEERSATVAKAREVEARLRDDGVRVKVDDRAHLNPGAKFYEWERKGVPLRVEIGPKDLEKGNLCIARRLFPEGEKRKLFLDEAEALGSIPARLEALQESMKERAKARREANSHRGVTEWGQLAEILEGEGGFVYTGWSGDPAVEARIKEEFKATLRVIPDPEFRSDTAPARCISGEGAAAHEVVWARAY</sequence>
<dbReference type="InterPro" id="IPR017449">
    <property type="entry name" value="Pro-tRNA_synth_II"/>
</dbReference>
<dbReference type="CDD" id="cd00862">
    <property type="entry name" value="ProRS_anticodon_zinc"/>
    <property type="match status" value="1"/>
</dbReference>
<feature type="domain" description="Aminoacyl-transfer RNA synthetases class-II family profile" evidence="9">
    <location>
        <begin position="34"/>
        <end position="282"/>
    </location>
</feature>
<dbReference type="SUPFAM" id="SSF55681">
    <property type="entry name" value="Class II aaRS and biotin synthetases"/>
    <property type="match status" value="1"/>
</dbReference>
<evidence type="ECO:0000256" key="5">
    <source>
        <dbReference type="ARBA" id="ARBA00022917"/>
    </source>
</evidence>
<dbReference type="PROSITE" id="PS50862">
    <property type="entry name" value="AA_TRNA_LIGASE_II"/>
    <property type="match status" value="1"/>
</dbReference>
<dbReference type="InterPro" id="IPR033721">
    <property type="entry name" value="ProRS_core_arch_euk"/>
</dbReference>
<dbReference type="Proteomes" id="UP001484239">
    <property type="component" value="Unassembled WGS sequence"/>
</dbReference>
<evidence type="ECO:0000256" key="2">
    <source>
        <dbReference type="ARBA" id="ARBA00022598"/>
    </source>
</evidence>
<evidence type="ECO:0000256" key="1">
    <source>
        <dbReference type="ARBA" id="ARBA00022490"/>
    </source>
</evidence>
<dbReference type="InterPro" id="IPR004154">
    <property type="entry name" value="Anticodon-bd"/>
</dbReference>
<keyword evidence="6 8" id="KW-0030">Aminoacyl-tRNA synthetase</keyword>
<dbReference type="InterPro" id="IPR045864">
    <property type="entry name" value="aa-tRNA-synth_II/BPL/LPL"/>
</dbReference>
<keyword evidence="2 8" id="KW-0436">Ligase</keyword>
<keyword evidence="5 8" id="KW-0648">Protein biosynthesis</keyword>
<comment type="subunit">
    <text evidence="8">Homodimer.</text>
</comment>
<dbReference type="EMBL" id="JBBHLI010000002">
    <property type="protein sequence ID" value="MEK9500582.1"/>
    <property type="molecule type" value="Genomic_DNA"/>
</dbReference>